<accession>A0A1Z4C491</accession>
<dbReference type="AlphaFoldDB" id="A0A1Z4C491"/>
<proteinExistence type="predicted"/>
<gene>
    <name evidence="1" type="ORF">CEK71_21125</name>
</gene>
<dbReference type="KEGG" id="mpsy:CEK71_21125"/>
<name>A0A1Z4C491_9GAMM</name>
<evidence type="ECO:0000313" key="2">
    <source>
        <dbReference type="Proteomes" id="UP000197019"/>
    </source>
</evidence>
<reference evidence="1 2" key="1">
    <citation type="submission" date="2017-06" db="EMBL/GenBank/DDBJ databases">
        <title>Genome Sequencing of the methanotroph Methylovulum psychrotolerants str. HV10-M2 isolated from a high-altitude environment.</title>
        <authorList>
            <person name="Mateos-Rivera A."/>
        </authorList>
    </citation>
    <scope>NUCLEOTIDE SEQUENCE [LARGE SCALE GENOMIC DNA]</scope>
    <source>
        <strain evidence="1 2">HV10_M2</strain>
    </source>
</reference>
<protein>
    <submittedName>
        <fullName evidence="1">Uncharacterized protein</fullName>
    </submittedName>
</protein>
<dbReference type="EMBL" id="CP022129">
    <property type="protein sequence ID" value="ASF48361.1"/>
    <property type="molecule type" value="Genomic_DNA"/>
</dbReference>
<dbReference type="Proteomes" id="UP000197019">
    <property type="component" value="Chromosome"/>
</dbReference>
<sequence>MPDWSLEQESGGRCVIKHHATPRFSAQWVSGKTDLAGIDGQCWSDLGSGDGTDSLHIFGFQWRDPTPDALAFERLMQEAAQVIDEWITGQL</sequence>
<organism evidence="1 2">
    <name type="scientific">Methylovulum psychrotolerans</name>
    <dbReference type="NCBI Taxonomy" id="1704499"/>
    <lineage>
        <taxon>Bacteria</taxon>
        <taxon>Pseudomonadati</taxon>
        <taxon>Pseudomonadota</taxon>
        <taxon>Gammaproteobacteria</taxon>
        <taxon>Methylococcales</taxon>
        <taxon>Methylococcaceae</taxon>
        <taxon>Methylovulum</taxon>
    </lineage>
</organism>
<keyword evidence="2" id="KW-1185">Reference proteome</keyword>
<evidence type="ECO:0000313" key="1">
    <source>
        <dbReference type="EMBL" id="ASF48361.1"/>
    </source>
</evidence>
<dbReference type="RefSeq" id="WP_088621230.1">
    <property type="nucleotide sequence ID" value="NZ_CP022129.1"/>
</dbReference>